<dbReference type="PANTHER" id="PTHR33050:SF7">
    <property type="entry name" value="RIBONUCLEASE H"/>
    <property type="match status" value="1"/>
</dbReference>
<dbReference type="Proteomes" id="UP000054532">
    <property type="component" value="Unassembled WGS sequence"/>
</dbReference>
<organism evidence="2">
    <name type="scientific">Phytophthora nicotianae</name>
    <name type="common">Potato buckeye rot agent</name>
    <name type="synonym">Phytophthora parasitica</name>
    <dbReference type="NCBI Taxonomy" id="4792"/>
    <lineage>
        <taxon>Eukaryota</taxon>
        <taxon>Sar</taxon>
        <taxon>Stramenopiles</taxon>
        <taxon>Oomycota</taxon>
        <taxon>Peronosporomycetes</taxon>
        <taxon>Peronosporales</taxon>
        <taxon>Peronosporaceae</taxon>
        <taxon>Phytophthora</taxon>
    </lineage>
</organism>
<evidence type="ECO:0000256" key="1">
    <source>
        <dbReference type="ARBA" id="ARBA00023125"/>
    </source>
</evidence>
<reference evidence="2" key="1">
    <citation type="submission" date="2013-11" db="EMBL/GenBank/DDBJ databases">
        <title>The Genome Sequence of Phytophthora parasitica IAC_01/95.</title>
        <authorList>
            <consortium name="The Broad Institute Genomics Platform"/>
            <person name="Russ C."/>
            <person name="Tyler B."/>
            <person name="Panabieres F."/>
            <person name="Shan W."/>
            <person name="Tripathy S."/>
            <person name="Grunwald N."/>
            <person name="Machado M."/>
            <person name="Johnson C.S."/>
            <person name="Arredondo F."/>
            <person name="Hong C."/>
            <person name="Coffey M."/>
            <person name="Young S.K."/>
            <person name="Zeng Q."/>
            <person name="Gargeya S."/>
            <person name="Fitzgerald M."/>
            <person name="Abouelleil A."/>
            <person name="Alvarado L."/>
            <person name="Chapman S.B."/>
            <person name="Gainer-Dewar J."/>
            <person name="Goldberg J."/>
            <person name="Griggs A."/>
            <person name="Gujja S."/>
            <person name="Hansen M."/>
            <person name="Howarth C."/>
            <person name="Imamovic A."/>
            <person name="Ireland A."/>
            <person name="Larimer J."/>
            <person name="McCowan C."/>
            <person name="Murphy C."/>
            <person name="Pearson M."/>
            <person name="Poon T.W."/>
            <person name="Priest M."/>
            <person name="Roberts A."/>
            <person name="Saif S."/>
            <person name="Shea T."/>
            <person name="Sykes S."/>
            <person name="Wortman J."/>
            <person name="Nusbaum C."/>
            <person name="Birren B."/>
        </authorList>
    </citation>
    <scope>NUCLEOTIDE SEQUENCE [LARGE SCALE GENOMIC DNA]</scope>
    <source>
        <strain evidence="2">IAC_01/95</strain>
    </source>
</reference>
<protein>
    <recommendedName>
        <fullName evidence="3">Reverse transcriptase domain-containing protein</fullName>
    </recommendedName>
</protein>
<dbReference type="AlphaFoldDB" id="W2MPC7"/>
<dbReference type="GO" id="GO:0003677">
    <property type="term" value="F:DNA binding"/>
    <property type="evidence" value="ECO:0007669"/>
    <property type="project" value="UniProtKB-KW"/>
</dbReference>
<feature type="non-terminal residue" evidence="2">
    <location>
        <position position="686"/>
    </location>
</feature>
<accession>W2MPC7</accession>
<dbReference type="EMBL" id="KI694954">
    <property type="protein sequence ID" value="ETM38160.1"/>
    <property type="molecule type" value="Genomic_DNA"/>
</dbReference>
<dbReference type="SUPFAM" id="SSF47823">
    <property type="entry name" value="lambda integrase-like, N-terminal domain"/>
    <property type="match status" value="1"/>
</dbReference>
<evidence type="ECO:0008006" key="3">
    <source>
        <dbReference type="Google" id="ProtNLM"/>
    </source>
</evidence>
<dbReference type="Gene3D" id="1.10.150.130">
    <property type="match status" value="1"/>
</dbReference>
<dbReference type="InterPro" id="IPR043502">
    <property type="entry name" value="DNA/RNA_pol_sf"/>
</dbReference>
<evidence type="ECO:0000313" key="2">
    <source>
        <dbReference type="EMBL" id="ETM38160.1"/>
    </source>
</evidence>
<dbReference type="VEuPathDB" id="FungiDB:PPTG_23382"/>
<keyword evidence="1" id="KW-0238">DNA-binding</keyword>
<name>W2MPC7_PHYNI</name>
<dbReference type="VEuPathDB" id="FungiDB:PPTG_00677"/>
<gene>
    <name evidence="2" type="ORF">L914_15465</name>
</gene>
<dbReference type="PANTHER" id="PTHR33050">
    <property type="entry name" value="REVERSE TRANSCRIPTASE DOMAIN-CONTAINING PROTEIN"/>
    <property type="match status" value="1"/>
</dbReference>
<dbReference type="InterPro" id="IPR052055">
    <property type="entry name" value="Hepadnavirus_pol/RT"/>
</dbReference>
<dbReference type="InterPro" id="IPR010998">
    <property type="entry name" value="Integrase_recombinase_N"/>
</dbReference>
<sequence>MFSKFRITAPPSVYPTSRESASGSEYLLNKPLQRALSELARRSALTLPEFVELRHSVRTPNHGSARERINIRRKNIRKKQDAWRCLVLDANLLDQWPEVVISPFGVVDKGGEDSKVSGRTIHDLSYPEGASVNEYTDQDSITKPDYTHCDAVSREILKAKNQFPDADICIMAGDVATAFRNISIHSNSVYLFAGRIEEEGVLIIELSAPFGWTGSPGFYEIFGGAISYVHGSHANHVSPNGFFSYHWMDDHINVFPNIGLACNEMDRSLRYAMAAVLGSDAINTENFTNWSTRQRVLGLEFDSEAEQVSLPDTKIIKTRRIVGSAYNVMSLSRKAYRSLMGSLRHVATCIRADRPFLQRLCQRESHLHRFLSVPVSKFNRGVSNGFDINFRELLSCAFAAHAWGPLWSQRSSRHGRPLIVHFRFENSSAVSWQSKLASLNRRAQVIIRLLSWWESSFRLRFSASHIAGVDNVRADAGSRISANASFADLFASLTPAYLPAHSVADSTFDQYKRALSKWQLWTSRRGIPPWLTGVPLVDQVQHISDFVLHGFQFGYGSGVPIRSDSIMVVLQSIRHFFDAMSLGFPISHPHILMLLKRISRLDAPRLRKEPVSLELLDTCFRSMSMPDPFEQAVWGVLCLAFFFLLRRSEIVAINKGSFKWFVLRAQDIATVDAQGVETYAPAEARS</sequence>
<dbReference type="SUPFAM" id="SSF56672">
    <property type="entry name" value="DNA/RNA polymerases"/>
    <property type="match status" value="1"/>
</dbReference>
<proteinExistence type="predicted"/>